<dbReference type="InterPro" id="IPR032179">
    <property type="entry name" value="Cry22Aa_Ig-like"/>
</dbReference>
<dbReference type="RefSeq" id="WP_073288917.1">
    <property type="nucleotide sequence ID" value="NZ_FRCP01000014.1"/>
</dbReference>
<dbReference type="InterPro" id="IPR005490">
    <property type="entry name" value="LD_TPept_cat_dom"/>
</dbReference>
<dbReference type="Gene3D" id="2.60.40.10">
    <property type="entry name" value="Immunoglobulins"/>
    <property type="match status" value="1"/>
</dbReference>
<keyword evidence="2" id="KW-0808">Transferase</keyword>
<gene>
    <name evidence="8" type="ORF">SAMN02746066_02894</name>
</gene>
<protein>
    <submittedName>
        <fullName evidence="8">L,D-transpeptidase catalytic domain</fullName>
    </submittedName>
</protein>
<dbReference type="GO" id="GO:0005576">
    <property type="term" value="C:extracellular region"/>
    <property type="evidence" value="ECO:0007669"/>
    <property type="project" value="TreeGrafter"/>
</dbReference>
<evidence type="ECO:0000256" key="4">
    <source>
        <dbReference type="ARBA" id="ARBA00022984"/>
    </source>
</evidence>
<keyword evidence="3 6" id="KW-0133">Cell shape</keyword>
<dbReference type="GO" id="GO:0071972">
    <property type="term" value="F:peptidoglycan L,D-transpeptidase activity"/>
    <property type="evidence" value="ECO:0007669"/>
    <property type="project" value="TreeGrafter"/>
</dbReference>
<feature type="active site" description="Proton donor/acceptor" evidence="6">
    <location>
        <position position="114"/>
    </location>
</feature>
<dbReference type="GO" id="GO:0071555">
    <property type="term" value="P:cell wall organization"/>
    <property type="evidence" value="ECO:0007669"/>
    <property type="project" value="UniProtKB-UniRule"/>
</dbReference>
<dbReference type="GO" id="GO:0016740">
    <property type="term" value="F:transferase activity"/>
    <property type="evidence" value="ECO:0007669"/>
    <property type="project" value="UniProtKB-KW"/>
</dbReference>
<dbReference type="STRING" id="1120996.SAMN02746066_02894"/>
<evidence type="ECO:0000313" key="8">
    <source>
        <dbReference type="EMBL" id="SHM67827.1"/>
    </source>
</evidence>
<organism evidence="8 9">
    <name type="scientific">Anaerosporobacter mobilis DSM 15930</name>
    <dbReference type="NCBI Taxonomy" id="1120996"/>
    <lineage>
        <taxon>Bacteria</taxon>
        <taxon>Bacillati</taxon>
        <taxon>Bacillota</taxon>
        <taxon>Clostridia</taxon>
        <taxon>Lachnospirales</taxon>
        <taxon>Lachnospiraceae</taxon>
        <taxon>Anaerosporobacter</taxon>
    </lineage>
</organism>
<evidence type="ECO:0000256" key="5">
    <source>
        <dbReference type="ARBA" id="ARBA00023316"/>
    </source>
</evidence>
<dbReference type="InterPro" id="IPR050979">
    <property type="entry name" value="LD-transpeptidase"/>
</dbReference>
<dbReference type="CDD" id="cd16913">
    <property type="entry name" value="YkuD_like"/>
    <property type="match status" value="1"/>
</dbReference>
<evidence type="ECO:0000256" key="1">
    <source>
        <dbReference type="ARBA" id="ARBA00004752"/>
    </source>
</evidence>
<keyword evidence="5 6" id="KW-0961">Cell wall biogenesis/degradation</keyword>
<dbReference type="PROSITE" id="PS52029">
    <property type="entry name" value="LD_TPASE"/>
    <property type="match status" value="1"/>
</dbReference>
<feature type="active site" description="Nucleophile" evidence="6">
    <location>
        <position position="142"/>
    </location>
</feature>
<dbReference type="EMBL" id="FRCP01000014">
    <property type="protein sequence ID" value="SHM67827.1"/>
    <property type="molecule type" value="Genomic_DNA"/>
</dbReference>
<evidence type="ECO:0000256" key="6">
    <source>
        <dbReference type="PROSITE-ProRule" id="PRU01373"/>
    </source>
</evidence>
<accession>A0A1M7KQR9</accession>
<keyword evidence="9" id="KW-1185">Reference proteome</keyword>
<dbReference type="GO" id="GO:0018104">
    <property type="term" value="P:peptidoglycan-protein cross-linking"/>
    <property type="evidence" value="ECO:0007669"/>
    <property type="project" value="TreeGrafter"/>
</dbReference>
<dbReference type="Gene3D" id="2.40.440.10">
    <property type="entry name" value="L,D-transpeptidase catalytic domain-like"/>
    <property type="match status" value="1"/>
</dbReference>
<dbReference type="SUPFAM" id="SSF141523">
    <property type="entry name" value="L,D-transpeptidase catalytic domain-like"/>
    <property type="match status" value="1"/>
</dbReference>
<sequence>MKELILRMKKRSKHLLMFSVILLILFGVRYKEQADAASNYPYMIKVNKQQNCVTIYGKDSKGKYTVPVKAMICSTGVDTPLGTYRTPAKYRWKLLLDDVWGQYSTRITGGILFHSVWYYKQDPSTLSAVQYNKLGTMCSHGCIRLTVADAKWIYDNCPIGTTVTIYNSKDPGPLGKPVAIKLPTNTGWDPTDVYSKNNPFNGKKPTITGAKNKTVKYGTNVDLLKGVTAKNTTGFSITARIKVSGKVNTKKSGKYKITYTVTDEIGRSAKKTVTYTVVGGEDKDEEVEVVVGTPKISGVVDRVINGDTEVTKELALKGVTATIDDKKVDNSMVTVTIKENKDDSYTVTYDLVSSNGKSDTQKATIIVDKEAPVIEGAVNKEIPWDVEVNREMALEGVKISDNISKMAIDDIKVTIKDKEDRYIVTYAANDDVGNKTSVTVNFKKKDYLRFEGIVDRVAQSYEVVDRAFALKGVKAYYNKKDVTDAIEVRFKPVYDEEDVIVEYEVTYIIRDKVNNDIRATAKITVLKEE</sequence>
<name>A0A1M7KQR9_9FIRM</name>
<dbReference type="GO" id="GO:0008360">
    <property type="term" value="P:regulation of cell shape"/>
    <property type="evidence" value="ECO:0007669"/>
    <property type="project" value="UniProtKB-UniRule"/>
</dbReference>
<evidence type="ECO:0000256" key="3">
    <source>
        <dbReference type="ARBA" id="ARBA00022960"/>
    </source>
</evidence>
<dbReference type="PANTHER" id="PTHR30582">
    <property type="entry name" value="L,D-TRANSPEPTIDASE"/>
    <property type="match status" value="1"/>
</dbReference>
<evidence type="ECO:0000313" key="9">
    <source>
        <dbReference type="Proteomes" id="UP000184038"/>
    </source>
</evidence>
<comment type="pathway">
    <text evidence="1 6">Cell wall biogenesis; peptidoglycan biosynthesis.</text>
</comment>
<reference evidence="8 9" key="1">
    <citation type="submission" date="2016-11" db="EMBL/GenBank/DDBJ databases">
        <authorList>
            <person name="Jaros S."/>
            <person name="Januszkiewicz K."/>
            <person name="Wedrychowicz H."/>
        </authorList>
    </citation>
    <scope>NUCLEOTIDE SEQUENCE [LARGE SCALE GENOMIC DNA]</scope>
    <source>
        <strain evidence="8 9">DSM 15930</strain>
    </source>
</reference>
<proteinExistence type="predicted"/>
<dbReference type="Proteomes" id="UP000184038">
    <property type="component" value="Unassembled WGS sequence"/>
</dbReference>
<dbReference type="AlphaFoldDB" id="A0A1M7KQR9"/>
<dbReference type="UniPathway" id="UPA00219"/>
<dbReference type="InterPro" id="IPR038063">
    <property type="entry name" value="Transpep_catalytic_dom"/>
</dbReference>
<dbReference type="Pfam" id="PF16403">
    <property type="entry name" value="Bact_surface_Ig-like"/>
    <property type="match status" value="1"/>
</dbReference>
<feature type="domain" description="L,D-TPase catalytic" evidence="7">
    <location>
        <begin position="42"/>
        <end position="166"/>
    </location>
</feature>
<dbReference type="Pfam" id="PF03734">
    <property type="entry name" value="YkuD"/>
    <property type="match status" value="1"/>
</dbReference>
<evidence type="ECO:0000259" key="7">
    <source>
        <dbReference type="PROSITE" id="PS52029"/>
    </source>
</evidence>
<evidence type="ECO:0000256" key="2">
    <source>
        <dbReference type="ARBA" id="ARBA00022679"/>
    </source>
</evidence>
<dbReference type="InterPro" id="IPR013783">
    <property type="entry name" value="Ig-like_fold"/>
</dbReference>
<dbReference type="PANTHER" id="PTHR30582:SF2">
    <property type="entry name" value="L,D-TRANSPEPTIDASE YCIB-RELATED"/>
    <property type="match status" value="1"/>
</dbReference>
<keyword evidence="4 6" id="KW-0573">Peptidoglycan synthesis</keyword>